<gene>
    <name evidence="2" type="ORF">UV8b_03391</name>
</gene>
<evidence type="ECO:0000256" key="1">
    <source>
        <dbReference type="SAM" id="MobiDB-lite"/>
    </source>
</evidence>
<evidence type="ECO:0000313" key="3">
    <source>
        <dbReference type="Proteomes" id="UP000027002"/>
    </source>
</evidence>
<name>A0A8E5HP72_USTVR</name>
<proteinExistence type="predicted"/>
<organism evidence="2 3">
    <name type="scientific">Ustilaginoidea virens</name>
    <name type="common">Rice false smut fungus</name>
    <name type="synonym">Villosiclava virens</name>
    <dbReference type="NCBI Taxonomy" id="1159556"/>
    <lineage>
        <taxon>Eukaryota</taxon>
        <taxon>Fungi</taxon>
        <taxon>Dikarya</taxon>
        <taxon>Ascomycota</taxon>
        <taxon>Pezizomycotina</taxon>
        <taxon>Sordariomycetes</taxon>
        <taxon>Hypocreomycetidae</taxon>
        <taxon>Hypocreales</taxon>
        <taxon>Clavicipitaceae</taxon>
        <taxon>Ustilaginoidea</taxon>
    </lineage>
</organism>
<dbReference type="Proteomes" id="UP000027002">
    <property type="component" value="Chromosome 3"/>
</dbReference>
<feature type="compositionally biased region" description="Basic and acidic residues" evidence="1">
    <location>
        <begin position="14"/>
        <end position="29"/>
    </location>
</feature>
<dbReference type="GeneID" id="66064169"/>
<accession>A0A8E5HP72</accession>
<protein>
    <submittedName>
        <fullName evidence="2">Uncharacterized protein</fullName>
    </submittedName>
</protein>
<feature type="region of interest" description="Disordered" evidence="1">
    <location>
        <begin position="1"/>
        <end position="36"/>
    </location>
</feature>
<keyword evidence="3" id="KW-1185">Reference proteome</keyword>
<evidence type="ECO:0000313" key="2">
    <source>
        <dbReference type="EMBL" id="QUC19150.1"/>
    </source>
</evidence>
<reference evidence="2" key="1">
    <citation type="submission" date="2020-03" db="EMBL/GenBank/DDBJ databases">
        <title>A mixture of massive structural variations and highly conserved coding sequences in Ustilaginoidea virens genome.</title>
        <authorList>
            <person name="Zhang K."/>
            <person name="Zhao Z."/>
            <person name="Zhang Z."/>
            <person name="Li Y."/>
            <person name="Hsiang T."/>
            <person name="Sun W."/>
        </authorList>
    </citation>
    <scope>NUCLEOTIDE SEQUENCE</scope>
    <source>
        <strain evidence="2">UV-8b</strain>
    </source>
</reference>
<sequence>MRSRQRQVGRRVAAGREQRDRDNRGRDGTHGAVDAPMLVVMSTSNGPPRRLPGETAQLRTNQRTALPMAMQCGRLSDATRPRQYGHRNIPAWSHGALRPRDPLGHAMQAVSSTAKIKTRRDPGRRRPDGRPGTAARESSYAPPDHPASSISPEPVAPECDLLCLARTTIGILSGACSQAFNRSCRGSPE</sequence>
<feature type="region of interest" description="Disordered" evidence="1">
    <location>
        <begin position="75"/>
        <end position="153"/>
    </location>
</feature>
<dbReference type="AlphaFoldDB" id="A0A8E5HP72"/>
<dbReference type="KEGG" id="uvi:66064169"/>
<feature type="compositionally biased region" description="Basic and acidic residues" evidence="1">
    <location>
        <begin position="119"/>
        <end position="129"/>
    </location>
</feature>
<dbReference type="RefSeq" id="XP_042996823.1">
    <property type="nucleotide sequence ID" value="XM_043140889.1"/>
</dbReference>
<dbReference type="EMBL" id="CP072755">
    <property type="protein sequence ID" value="QUC19150.1"/>
    <property type="molecule type" value="Genomic_DNA"/>
</dbReference>